<reference evidence="1" key="1">
    <citation type="submission" date="2020-04" db="EMBL/GenBank/DDBJ databases">
        <title>Hybrid Assembly of Korean Phytophthora infestans isolates.</title>
        <authorList>
            <person name="Prokchorchik M."/>
            <person name="Lee Y."/>
            <person name="Seo J."/>
            <person name="Cho J.-H."/>
            <person name="Park Y.-E."/>
            <person name="Jang D.-C."/>
            <person name="Im J.-S."/>
            <person name="Choi J.-G."/>
            <person name="Park H.-J."/>
            <person name="Lee G.-B."/>
            <person name="Lee Y.-G."/>
            <person name="Hong S.-Y."/>
            <person name="Cho K."/>
            <person name="Sohn K.H."/>
        </authorList>
    </citation>
    <scope>NUCLEOTIDE SEQUENCE</scope>
    <source>
        <strain evidence="1">KR_1_A1</strain>
    </source>
</reference>
<sequence>MRSIGEAVAQLLMSRAALMSSTFRPALLQNNGRLWSTDLGVTILMLPACLTEPLFKHGAAQPHERGMALRIAMHTRQMLACFARQPLLIICSTKYEMALSLNGWVMIKHKRRNSSYERF</sequence>
<evidence type="ECO:0000313" key="1">
    <source>
        <dbReference type="EMBL" id="KAF4038250.1"/>
    </source>
</evidence>
<protein>
    <submittedName>
        <fullName evidence="1">Uncharacterized protein</fullName>
    </submittedName>
</protein>
<gene>
    <name evidence="1" type="ORF">GN244_ATG09636</name>
</gene>
<proteinExistence type="predicted"/>
<dbReference type="Proteomes" id="UP000602510">
    <property type="component" value="Unassembled WGS sequence"/>
</dbReference>
<keyword evidence="2" id="KW-1185">Reference proteome</keyword>
<dbReference type="AlphaFoldDB" id="A0A833T354"/>
<comment type="caution">
    <text evidence="1">The sequence shown here is derived from an EMBL/GenBank/DDBJ whole genome shotgun (WGS) entry which is preliminary data.</text>
</comment>
<organism evidence="1 2">
    <name type="scientific">Phytophthora infestans</name>
    <name type="common">Potato late blight agent</name>
    <name type="synonym">Botrytis infestans</name>
    <dbReference type="NCBI Taxonomy" id="4787"/>
    <lineage>
        <taxon>Eukaryota</taxon>
        <taxon>Sar</taxon>
        <taxon>Stramenopiles</taxon>
        <taxon>Oomycota</taxon>
        <taxon>Peronosporomycetes</taxon>
        <taxon>Peronosporales</taxon>
        <taxon>Peronosporaceae</taxon>
        <taxon>Phytophthora</taxon>
    </lineage>
</organism>
<dbReference type="EMBL" id="WSZM01000206">
    <property type="protein sequence ID" value="KAF4038250.1"/>
    <property type="molecule type" value="Genomic_DNA"/>
</dbReference>
<accession>A0A833T354</accession>
<evidence type="ECO:0000313" key="2">
    <source>
        <dbReference type="Proteomes" id="UP000602510"/>
    </source>
</evidence>
<name>A0A833T354_PHYIN</name>